<sequence length="505" mass="55676">MGWQDILGNSCSCSKIEQFGAQIRPAFGIMASMLGAVLLALGLSMFEKCTQAARVQMPAVRGENPHQLQAWALNGALRTAASDLSALAREHFPTAWPYVRGLIFRKMKAPVLAKLEEKRQQINLAAYAPSENPTASWTPQAFTGEGLWLPTGKLSETDTGIMENFRLLAHSLQSGQYRYSQKTHANGATTTTSRRFSSASRAGFADPTLDVATHEQVAGLRQSLCSSSQKDEWLLRFQQMDRPGSLVYQHPTSNWTSLFLGIWAFPVSIDMTSIFCSPMLQASEHHTVIFQNVDSLEQAATTLEDMHYLSEGTLKHLTIMWNQRVNRAESSRSNKTDTTHFSAFIQALRPKLVHDAFTTSSVFLHPVFHSDDVTTFAQELSVPLAKVEVYAITGSLCAAGAHFAAGLKLDCSATDAKGFLTIFASKDRSEPILLDAPDRNDTSGLEPALFDFYDGVAFLADLQLCQIWCRIILECARLEFTAVSDLGVCVLYEVKNTSIQVEQAT</sequence>
<accession>A0A812MSY3</accession>
<proteinExistence type="predicted"/>
<protein>
    <submittedName>
        <fullName evidence="1">Uncharacterized protein</fullName>
    </submittedName>
</protein>
<organism evidence="1 2">
    <name type="scientific">Symbiodinium natans</name>
    <dbReference type="NCBI Taxonomy" id="878477"/>
    <lineage>
        <taxon>Eukaryota</taxon>
        <taxon>Sar</taxon>
        <taxon>Alveolata</taxon>
        <taxon>Dinophyceae</taxon>
        <taxon>Suessiales</taxon>
        <taxon>Symbiodiniaceae</taxon>
        <taxon>Symbiodinium</taxon>
    </lineage>
</organism>
<dbReference type="EMBL" id="CAJNDS010001835">
    <property type="protein sequence ID" value="CAE7282933.1"/>
    <property type="molecule type" value="Genomic_DNA"/>
</dbReference>
<keyword evidence="2" id="KW-1185">Reference proteome</keyword>
<reference evidence="1" key="1">
    <citation type="submission" date="2021-02" db="EMBL/GenBank/DDBJ databases">
        <authorList>
            <person name="Dougan E. K."/>
            <person name="Rhodes N."/>
            <person name="Thang M."/>
            <person name="Chan C."/>
        </authorList>
    </citation>
    <scope>NUCLEOTIDE SEQUENCE</scope>
</reference>
<dbReference type="Proteomes" id="UP000604046">
    <property type="component" value="Unassembled WGS sequence"/>
</dbReference>
<name>A0A812MSY3_9DINO</name>
<dbReference type="AlphaFoldDB" id="A0A812MSY3"/>
<comment type="caution">
    <text evidence="1">The sequence shown here is derived from an EMBL/GenBank/DDBJ whole genome shotgun (WGS) entry which is preliminary data.</text>
</comment>
<evidence type="ECO:0000313" key="2">
    <source>
        <dbReference type="Proteomes" id="UP000604046"/>
    </source>
</evidence>
<gene>
    <name evidence="1" type="ORF">SNAT2548_LOCUS14989</name>
</gene>
<evidence type="ECO:0000313" key="1">
    <source>
        <dbReference type="EMBL" id="CAE7282933.1"/>
    </source>
</evidence>